<dbReference type="EMBL" id="PVNG01000001">
    <property type="protein sequence ID" value="PRX70222.1"/>
    <property type="molecule type" value="Genomic_DNA"/>
</dbReference>
<comment type="caution">
    <text evidence="5">The sequence shown here is derived from an EMBL/GenBank/DDBJ whole genome shotgun (WGS) entry which is preliminary data.</text>
</comment>
<name>A0A2T0NB28_9ACTN</name>
<dbReference type="OrthoDB" id="5185837at2"/>
<dbReference type="AlphaFoldDB" id="A0A2T0NB28"/>
<evidence type="ECO:0000256" key="1">
    <source>
        <dbReference type="ARBA" id="ARBA00023015"/>
    </source>
</evidence>
<keyword evidence="3" id="KW-0472">Membrane</keyword>
<keyword evidence="1" id="KW-0805">Transcription regulation</keyword>
<evidence type="ECO:0000256" key="3">
    <source>
        <dbReference type="SAM" id="Phobius"/>
    </source>
</evidence>
<evidence type="ECO:0000259" key="4">
    <source>
        <dbReference type="Pfam" id="PF13490"/>
    </source>
</evidence>
<accession>A0A2T0NB28</accession>
<evidence type="ECO:0000256" key="2">
    <source>
        <dbReference type="ARBA" id="ARBA00023163"/>
    </source>
</evidence>
<gene>
    <name evidence="5" type="ORF">B0I32_101310</name>
</gene>
<organism evidence="5 6">
    <name type="scientific">Nonomuraea fuscirosea</name>
    <dbReference type="NCBI Taxonomy" id="1291556"/>
    <lineage>
        <taxon>Bacteria</taxon>
        <taxon>Bacillati</taxon>
        <taxon>Actinomycetota</taxon>
        <taxon>Actinomycetes</taxon>
        <taxon>Streptosporangiales</taxon>
        <taxon>Streptosporangiaceae</taxon>
        <taxon>Nonomuraea</taxon>
    </lineage>
</organism>
<keyword evidence="2" id="KW-0804">Transcription</keyword>
<keyword evidence="3" id="KW-0812">Transmembrane</keyword>
<dbReference type="Gene3D" id="1.10.10.1320">
    <property type="entry name" value="Anti-sigma factor, zinc-finger domain"/>
    <property type="match status" value="1"/>
</dbReference>
<reference evidence="5 6" key="1">
    <citation type="submission" date="2018-03" db="EMBL/GenBank/DDBJ databases">
        <title>Genomic Encyclopedia of Type Strains, Phase III (KMG-III): the genomes of soil and plant-associated and newly described type strains.</title>
        <authorList>
            <person name="Whitman W."/>
        </authorList>
    </citation>
    <scope>NUCLEOTIDE SEQUENCE [LARGE SCALE GENOMIC DNA]</scope>
    <source>
        <strain evidence="5 6">CGMCC 4.7104</strain>
    </source>
</reference>
<dbReference type="Pfam" id="PF13490">
    <property type="entry name" value="zf-HC2"/>
    <property type="match status" value="1"/>
</dbReference>
<feature type="transmembrane region" description="Helical" evidence="3">
    <location>
        <begin position="91"/>
        <end position="111"/>
    </location>
</feature>
<evidence type="ECO:0000313" key="6">
    <source>
        <dbReference type="Proteomes" id="UP000238312"/>
    </source>
</evidence>
<dbReference type="InterPro" id="IPR027383">
    <property type="entry name" value="Znf_put"/>
</dbReference>
<keyword evidence="3" id="KW-1133">Transmembrane helix</keyword>
<evidence type="ECO:0000313" key="5">
    <source>
        <dbReference type="EMBL" id="PRX70222.1"/>
    </source>
</evidence>
<dbReference type="InterPro" id="IPR041916">
    <property type="entry name" value="Anti_sigma_zinc_sf"/>
</dbReference>
<keyword evidence="6" id="KW-1185">Reference proteome</keyword>
<protein>
    <submittedName>
        <fullName evidence="5">Putative zinc finger protein</fullName>
    </submittedName>
</protein>
<sequence>MSSRVEHTDVGAYALGLLDEDDRLAFEAHLLGCSQCRYELSDLAGVANVLHGIGPVHDLGPPTVDLPSGREDDVVGLLRRKKAADRRTRRGTFVIGMAAAVTLVAGGLTIGTQLDAGEAAPVAQGHGGHMGTDMGPAEQFYTEGRPIEGKGVDGVTGGLVVESKGWGTHAALKLSGVKGPLECELISVGKSGERRVMTGWSVPPAGYGVPGSPTPLYMHGGSATPLKDIDHFEVVTSAGKKLLTVQA</sequence>
<dbReference type="RefSeq" id="WP_106234260.1">
    <property type="nucleotide sequence ID" value="NZ_JBFAIB010000002.1"/>
</dbReference>
<proteinExistence type="predicted"/>
<feature type="domain" description="Putative zinc-finger" evidence="4">
    <location>
        <begin position="10"/>
        <end position="37"/>
    </location>
</feature>
<dbReference type="Proteomes" id="UP000238312">
    <property type="component" value="Unassembled WGS sequence"/>
</dbReference>